<dbReference type="Proteomes" id="UP001208570">
    <property type="component" value="Unassembled WGS sequence"/>
</dbReference>
<dbReference type="InterPro" id="IPR019128">
    <property type="entry name" value="Dcc1"/>
</dbReference>
<comment type="caution">
    <text evidence="4">The sequence shown here is derived from an EMBL/GenBank/DDBJ whole genome shotgun (WGS) entry which is preliminary data.</text>
</comment>
<reference evidence="4" key="1">
    <citation type="journal article" date="2023" name="Mol. Biol. Evol.">
        <title>Third-Generation Sequencing Reveals the Adaptive Role of the Epigenome in Three Deep-Sea Polychaetes.</title>
        <authorList>
            <person name="Perez M."/>
            <person name="Aroh O."/>
            <person name="Sun Y."/>
            <person name="Lan Y."/>
            <person name="Juniper S.K."/>
            <person name="Young C.R."/>
            <person name="Angers B."/>
            <person name="Qian P.Y."/>
        </authorList>
    </citation>
    <scope>NUCLEOTIDE SEQUENCE</scope>
    <source>
        <strain evidence="4">P08H-3</strain>
    </source>
</reference>
<evidence type="ECO:0000313" key="5">
    <source>
        <dbReference type="Proteomes" id="UP001208570"/>
    </source>
</evidence>
<evidence type="ECO:0000313" key="4">
    <source>
        <dbReference type="EMBL" id="KAK2155014.1"/>
    </source>
</evidence>
<keyword evidence="3" id="KW-0235">DNA replication</keyword>
<comment type="similarity">
    <text evidence="1">Belongs to the DCC1 family.</text>
</comment>
<dbReference type="Pfam" id="PF09724">
    <property type="entry name" value="Dcc1"/>
    <property type="match status" value="1"/>
</dbReference>
<dbReference type="GO" id="GO:0000775">
    <property type="term" value="C:chromosome, centromeric region"/>
    <property type="evidence" value="ECO:0007669"/>
    <property type="project" value="TreeGrafter"/>
</dbReference>
<accession>A0AAD9JKR4</accession>
<protein>
    <recommendedName>
        <fullName evidence="2">Sister chromatid cohesion protein DCC1</fullName>
    </recommendedName>
</protein>
<proteinExistence type="inferred from homology"/>
<evidence type="ECO:0000256" key="2">
    <source>
        <dbReference type="ARBA" id="ARBA00017682"/>
    </source>
</evidence>
<dbReference type="GO" id="GO:0031390">
    <property type="term" value="C:Ctf18 RFC-like complex"/>
    <property type="evidence" value="ECO:0007669"/>
    <property type="project" value="InterPro"/>
</dbReference>
<keyword evidence="5" id="KW-1185">Reference proteome</keyword>
<name>A0AAD9JKR4_9ANNE</name>
<evidence type="ECO:0000256" key="3">
    <source>
        <dbReference type="ARBA" id="ARBA00022705"/>
    </source>
</evidence>
<dbReference type="GO" id="GO:0034088">
    <property type="term" value="P:maintenance of mitotic sister chromatid cohesion"/>
    <property type="evidence" value="ECO:0007669"/>
    <property type="project" value="TreeGrafter"/>
</dbReference>
<organism evidence="4 5">
    <name type="scientific">Paralvinella palmiformis</name>
    <dbReference type="NCBI Taxonomy" id="53620"/>
    <lineage>
        <taxon>Eukaryota</taxon>
        <taxon>Metazoa</taxon>
        <taxon>Spiralia</taxon>
        <taxon>Lophotrochozoa</taxon>
        <taxon>Annelida</taxon>
        <taxon>Polychaeta</taxon>
        <taxon>Sedentaria</taxon>
        <taxon>Canalipalpata</taxon>
        <taxon>Terebellida</taxon>
        <taxon>Terebelliformia</taxon>
        <taxon>Alvinellidae</taxon>
        <taxon>Paralvinella</taxon>
    </lineage>
</organism>
<dbReference type="PANTHER" id="PTHR13395:SF6">
    <property type="entry name" value="SISTER CHROMATID COHESION PROTEIN DCC1"/>
    <property type="match status" value="1"/>
</dbReference>
<dbReference type="GO" id="GO:0006260">
    <property type="term" value="P:DNA replication"/>
    <property type="evidence" value="ECO:0007669"/>
    <property type="project" value="UniProtKB-KW"/>
</dbReference>
<dbReference type="AlphaFoldDB" id="A0AAD9JKR4"/>
<dbReference type="EMBL" id="JAODUP010000251">
    <property type="protein sequence ID" value="KAK2155014.1"/>
    <property type="molecule type" value="Genomic_DNA"/>
</dbReference>
<sequence>MKHILEENMYSGQEYEADDHHQGSKYTMDDLRDLIQASDIEITQGLVDLQACLINGYWRLLDFDFLSKLLNDLIQLQDEHGWSYNAIPAEVCCDELQEIYSRDVLIHVLRCYSVLPQGESLHVDVDIAVNQSYKLDEDKICRFFAELLLRPVDKFNLKDFCDTWQQAVPEGMNTSLYQLEGAALVERNTNPEVITYYPVNELPEDSAERFNSLFKKKAKWSLEEITPYLRDLCTEKVGVSTLLLKYARASTQNGTKLYSSKKLMH</sequence>
<evidence type="ECO:0000256" key="1">
    <source>
        <dbReference type="ARBA" id="ARBA00007017"/>
    </source>
</evidence>
<gene>
    <name evidence="4" type="ORF">LSH36_251g03116</name>
</gene>
<dbReference type="GO" id="GO:0000785">
    <property type="term" value="C:chromatin"/>
    <property type="evidence" value="ECO:0007669"/>
    <property type="project" value="TreeGrafter"/>
</dbReference>
<dbReference type="PANTHER" id="PTHR13395">
    <property type="entry name" value="SISTER CHROMATID COHESION PROTEIN DCC1-RELATED"/>
    <property type="match status" value="1"/>
</dbReference>